<dbReference type="InterPro" id="IPR033479">
    <property type="entry name" value="dCache_1"/>
</dbReference>
<dbReference type="GO" id="GO:0000155">
    <property type="term" value="F:phosphorelay sensor kinase activity"/>
    <property type="evidence" value="ECO:0007669"/>
    <property type="project" value="InterPro"/>
</dbReference>
<evidence type="ECO:0000313" key="17">
    <source>
        <dbReference type="Proteomes" id="UP000028123"/>
    </source>
</evidence>
<feature type="transmembrane region" description="Helical" evidence="14">
    <location>
        <begin position="297"/>
        <end position="325"/>
    </location>
</feature>
<dbReference type="Gene3D" id="6.10.340.10">
    <property type="match status" value="1"/>
</dbReference>
<protein>
    <recommendedName>
        <fullName evidence="3">histidine kinase</fullName>
        <ecNumber evidence="3">2.7.13.3</ecNumber>
    </recommendedName>
</protein>
<dbReference type="InterPro" id="IPR003594">
    <property type="entry name" value="HATPase_dom"/>
</dbReference>
<dbReference type="EMBL" id="JNVM01000006">
    <property type="protein sequence ID" value="KEQ26473.1"/>
    <property type="molecule type" value="Genomic_DNA"/>
</dbReference>
<proteinExistence type="predicted"/>
<evidence type="ECO:0000256" key="11">
    <source>
        <dbReference type="ARBA" id="ARBA00023136"/>
    </source>
</evidence>
<keyword evidence="7 14" id="KW-0812">Transmembrane</keyword>
<dbReference type="Proteomes" id="UP000028123">
    <property type="component" value="Unassembled WGS sequence"/>
</dbReference>
<dbReference type="SUPFAM" id="SSF158472">
    <property type="entry name" value="HAMP domain-like"/>
    <property type="match status" value="1"/>
</dbReference>
<evidence type="ECO:0000256" key="12">
    <source>
        <dbReference type="SAM" id="Coils"/>
    </source>
</evidence>
<dbReference type="OrthoDB" id="9776552at2"/>
<feature type="domain" description="HAMP" evidence="15">
    <location>
        <begin position="318"/>
        <end position="370"/>
    </location>
</feature>
<sequence>MNLRKKMFLGFMAFIVAPLFVLGTITYLLSQSIIQQNYAEQSEFTLKAVGRNITYVLKEANYFSQASMQREDIQRMLGAKDGVDAVTLTEYDRLLQRTFLSYTPAYSVTLYDFERQSFSQGKIGYRPLSFAELAKLPVFGEVMALNGVPRWIGPHEFENWTGNKPLFTMIRVINDMYTLDNRGILLQQFQFSELNRIFNYFGTSHSNGVRFMIVNQDGLIMVDNKDKLSGQTLSSHIDGSIHLGGEYESGKMKFDGVESIVSVHHLNLDEFGKMNWSVVSVTPWAYLSGRSMQVIQWIGAITILSLLSALLFNMLFVGHVIRFILYIVNSMKKVEIGDLGIRVEANSKDETSALARGFNSLVERISTLLEDVKREQERKNKAELMLMQAQIKPHFLFNTLESINALAAQNEGRKVSRMVQRLGTILRVSFYHKEEIPLSMEIDHVRNYLEIQKYRFEDLFEYEIDVPPALFSTPILKLTLQPLLENSIQHGFEGMESSAGDGDSERQKGFLWIAAEETEDAVVLWVQDNGAGIPDDVLLRLHGTPGSRSSGGSAEAGAPMPEERVGLGIPNVADRLRIHYGSRYGMMICSRPGFGTVIRCTIPKRTTG</sequence>
<comment type="subcellular location">
    <subcellularLocation>
        <location evidence="2">Cell membrane</location>
        <topology evidence="2">Multi-pass membrane protein</topology>
    </subcellularLocation>
</comment>
<comment type="caution">
    <text evidence="16">The sequence shown here is derived from an EMBL/GenBank/DDBJ whole genome shotgun (WGS) entry which is preliminary data.</text>
</comment>
<dbReference type="PRINTS" id="PR00344">
    <property type="entry name" value="BCTRLSENSOR"/>
</dbReference>
<dbReference type="SMART" id="SM00304">
    <property type="entry name" value="HAMP"/>
    <property type="match status" value="1"/>
</dbReference>
<dbReference type="SUPFAM" id="SSF55874">
    <property type="entry name" value="ATPase domain of HSP90 chaperone/DNA topoisomerase II/histidine kinase"/>
    <property type="match status" value="1"/>
</dbReference>
<keyword evidence="11 14" id="KW-0472">Membrane</keyword>
<feature type="compositionally biased region" description="Low complexity" evidence="13">
    <location>
        <begin position="545"/>
        <end position="560"/>
    </location>
</feature>
<evidence type="ECO:0000256" key="14">
    <source>
        <dbReference type="SAM" id="Phobius"/>
    </source>
</evidence>
<comment type="catalytic activity">
    <reaction evidence="1">
        <text>ATP + protein L-histidine = ADP + protein N-phospho-L-histidine.</text>
        <dbReference type="EC" id="2.7.13.3"/>
    </reaction>
</comment>
<keyword evidence="10" id="KW-0902">Two-component regulatory system</keyword>
<evidence type="ECO:0000256" key="4">
    <source>
        <dbReference type="ARBA" id="ARBA00022475"/>
    </source>
</evidence>
<dbReference type="Pfam" id="PF02518">
    <property type="entry name" value="HATPase_c"/>
    <property type="match status" value="1"/>
</dbReference>
<dbReference type="Pfam" id="PF06580">
    <property type="entry name" value="His_kinase"/>
    <property type="match status" value="1"/>
</dbReference>
<keyword evidence="12" id="KW-0175">Coiled coil</keyword>
<keyword evidence="5" id="KW-0597">Phosphoprotein</keyword>
<evidence type="ECO:0000256" key="5">
    <source>
        <dbReference type="ARBA" id="ARBA00022553"/>
    </source>
</evidence>
<dbReference type="PANTHER" id="PTHR34220">
    <property type="entry name" value="SENSOR HISTIDINE KINASE YPDA"/>
    <property type="match status" value="1"/>
</dbReference>
<dbReference type="InterPro" id="IPR010559">
    <property type="entry name" value="Sig_transdc_His_kin_internal"/>
</dbReference>
<evidence type="ECO:0000256" key="9">
    <source>
        <dbReference type="ARBA" id="ARBA00022989"/>
    </source>
</evidence>
<accession>A0A081P700</accession>
<dbReference type="InterPro" id="IPR050640">
    <property type="entry name" value="Bact_2-comp_sensor_kinase"/>
</dbReference>
<evidence type="ECO:0000259" key="15">
    <source>
        <dbReference type="PROSITE" id="PS50885"/>
    </source>
</evidence>
<evidence type="ECO:0000256" key="1">
    <source>
        <dbReference type="ARBA" id="ARBA00000085"/>
    </source>
</evidence>
<evidence type="ECO:0000256" key="2">
    <source>
        <dbReference type="ARBA" id="ARBA00004651"/>
    </source>
</evidence>
<dbReference type="InterPro" id="IPR036890">
    <property type="entry name" value="HATPase_C_sf"/>
</dbReference>
<keyword evidence="6" id="KW-0808">Transferase</keyword>
<dbReference type="PANTHER" id="PTHR34220:SF7">
    <property type="entry name" value="SENSOR HISTIDINE KINASE YPDA"/>
    <property type="match status" value="1"/>
</dbReference>
<dbReference type="Pfam" id="PF00672">
    <property type="entry name" value="HAMP"/>
    <property type="match status" value="1"/>
</dbReference>
<dbReference type="GO" id="GO:0005886">
    <property type="term" value="C:plasma membrane"/>
    <property type="evidence" value="ECO:0007669"/>
    <property type="project" value="UniProtKB-SubCell"/>
</dbReference>
<feature type="region of interest" description="Disordered" evidence="13">
    <location>
        <begin position="544"/>
        <end position="565"/>
    </location>
</feature>
<dbReference type="eggNOG" id="COG2972">
    <property type="taxonomic scope" value="Bacteria"/>
</dbReference>
<dbReference type="PROSITE" id="PS50885">
    <property type="entry name" value="HAMP"/>
    <property type="match status" value="1"/>
</dbReference>
<dbReference type="EC" id="2.7.13.3" evidence="3"/>
<keyword evidence="4" id="KW-1003">Cell membrane</keyword>
<dbReference type="CDD" id="cd06225">
    <property type="entry name" value="HAMP"/>
    <property type="match status" value="1"/>
</dbReference>
<evidence type="ECO:0000256" key="6">
    <source>
        <dbReference type="ARBA" id="ARBA00022679"/>
    </source>
</evidence>
<feature type="transmembrane region" description="Helical" evidence="14">
    <location>
        <begin position="7"/>
        <end position="29"/>
    </location>
</feature>
<reference evidence="16 17" key="1">
    <citation type="submission" date="2014-06" db="EMBL/GenBank/DDBJ databases">
        <title>Draft genome sequence of Paenibacillus sp. MSt1.</title>
        <authorList>
            <person name="Aw Y.K."/>
            <person name="Ong K.S."/>
            <person name="Gan H.M."/>
            <person name="Lee S.M."/>
        </authorList>
    </citation>
    <scope>NUCLEOTIDE SEQUENCE [LARGE SCALE GENOMIC DNA]</scope>
    <source>
        <strain evidence="16 17">MSt1</strain>
    </source>
</reference>
<name>A0A081P700_9BACL</name>
<evidence type="ECO:0000256" key="10">
    <source>
        <dbReference type="ARBA" id="ARBA00023012"/>
    </source>
</evidence>
<evidence type="ECO:0000313" key="16">
    <source>
        <dbReference type="EMBL" id="KEQ26473.1"/>
    </source>
</evidence>
<feature type="coiled-coil region" evidence="12">
    <location>
        <begin position="365"/>
        <end position="392"/>
    </location>
</feature>
<keyword evidence="9 14" id="KW-1133">Transmembrane helix</keyword>
<keyword evidence="8 16" id="KW-0418">Kinase</keyword>
<evidence type="ECO:0000256" key="8">
    <source>
        <dbReference type="ARBA" id="ARBA00022777"/>
    </source>
</evidence>
<dbReference type="AlphaFoldDB" id="A0A081P700"/>
<dbReference type="Gene3D" id="3.30.565.10">
    <property type="entry name" value="Histidine kinase-like ATPase, C-terminal domain"/>
    <property type="match status" value="1"/>
</dbReference>
<dbReference type="InterPro" id="IPR004358">
    <property type="entry name" value="Sig_transdc_His_kin-like_C"/>
</dbReference>
<evidence type="ECO:0000256" key="7">
    <source>
        <dbReference type="ARBA" id="ARBA00022692"/>
    </source>
</evidence>
<dbReference type="RefSeq" id="WP_036679069.1">
    <property type="nucleotide sequence ID" value="NZ_JNVM01000006.1"/>
</dbReference>
<keyword evidence="17" id="KW-1185">Reference proteome</keyword>
<gene>
    <name evidence="16" type="ORF">ET33_31980</name>
</gene>
<evidence type="ECO:0000256" key="13">
    <source>
        <dbReference type="SAM" id="MobiDB-lite"/>
    </source>
</evidence>
<dbReference type="Pfam" id="PF02743">
    <property type="entry name" value="dCache_1"/>
    <property type="match status" value="1"/>
</dbReference>
<evidence type="ECO:0000256" key="3">
    <source>
        <dbReference type="ARBA" id="ARBA00012438"/>
    </source>
</evidence>
<dbReference type="InterPro" id="IPR003660">
    <property type="entry name" value="HAMP_dom"/>
</dbReference>
<organism evidence="16 17">
    <name type="scientific">Paenibacillus tyrfis</name>
    <dbReference type="NCBI Taxonomy" id="1501230"/>
    <lineage>
        <taxon>Bacteria</taxon>
        <taxon>Bacillati</taxon>
        <taxon>Bacillota</taxon>
        <taxon>Bacilli</taxon>
        <taxon>Bacillales</taxon>
        <taxon>Paenibacillaceae</taxon>
        <taxon>Paenibacillus</taxon>
    </lineage>
</organism>